<reference evidence="1 2" key="2">
    <citation type="journal article" date="2022" name="Mol. Ecol. Resour.">
        <title>The genomes of chicory, endive, great burdock and yacon provide insights into Asteraceae paleo-polyploidization history and plant inulin production.</title>
        <authorList>
            <person name="Fan W."/>
            <person name="Wang S."/>
            <person name="Wang H."/>
            <person name="Wang A."/>
            <person name="Jiang F."/>
            <person name="Liu H."/>
            <person name="Zhao H."/>
            <person name="Xu D."/>
            <person name="Zhang Y."/>
        </authorList>
    </citation>
    <scope>NUCLEOTIDE SEQUENCE [LARGE SCALE GENOMIC DNA]</scope>
    <source>
        <strain evidence="2">cv. Niubang</strain>
    </source>
</reference>
<dbReference type="Proteomes" id="UP001055879">
    <property type="component" value="Linkage Group LG09"/>
</dbReference>
<protein>
    <submittedName>
        <fullName evidence="1">Uncharacterized protein</fullName>
    </submittedName>
</protein>
<name>A0ACB8ZXJ5_ARCLA</name>
<keyword evidence="2" id="KW-1185">Reference proteome</keyword>
<accession>A0ACB8ZXJ5</accession>
<dbReference type="EMBL" id="CM042055">
    <property type="protein sequence ID" value="KAI3702689.1"/>
    <property type="molecule type" value="Genomic_DNA"/>
</dbReference>
<proteinExistence type="predicted"/>
<evidence type="ECO:0000313" key="1">
    <source>
        <dbReference type="EMBL" id="KAI3702689.1"/>
    </source>
</evidence>
<organism evidence="1 2">
    <name type="scientific">Arctium lappa</name>
    <name type="common">Greater burdock</name>
    <name type="synonym">Lappa major</name>
    <dbReference type="NCBI Taxonomy" id="4217"/>
    <lineage>
        <taxon>Eukaryota</taxon>
        <taxon>Viridiplantae</taxon>
        <taxon>Streptophyta</taxon>
        <taxon>Embryophyta</taxon>
        <taxon>Tracheophyta</taxon>
        <taxon>Spermatophyta</taxon>
        <taxon>Magnoliopsida</taxon>
        <taxon>eudicotyledons</taxon>
        <taxon>Gunneridae</taxon>
        <taxon>Pentapetalae</taxon>
        <taxon>asterids</taxon>
        <taxon>campanulids</taxon>
        <taxon>Asterales</taxon>
        <taxon>Asteraceae</taxon>
        <taxon>Carduoideae</taxon>
        <taxon>Cardueae</taxon>
        <taxon>Arctiinae</taxon>
        <taxon>Arctium</taxon>
    </lineage>
</organism>
<evidence type="ECO:0000313" key="2">
    <source>
        <dbReference type="Proteomes" id="UP001055879"/>
    </source>
</evidence>
<gene>
    <name evidence="1" type="ORF">L6452_28438</name>
</gene>
<sequence>MASSSIHKSIFKYDVFLSFRVGWDLRTTADRHEVEFINLDSGTEATKCIHLRLSSDINLEAITEGRTSNDQEAISRKRN</sequence>
<reference evidence="2" key="1">
    <citation type="journal article" date="2022" name="Mol. Ecol. Resour.">
        <title>The genomes of chicory, endive, great burdock and yacon provide insights into Asteraceae palaeo-polyploidization history and plant inulin production.</title>
        <authorList>
            <person name="Fan W."/>
            <person name="Wang S."/>
            <person name="Wang H."/>
            <person name="Wang A."/>
            <person name="Jiang F."/>
            <person name="Liu H."/>
            <person name="Zhao H."/>
            <person name="Xu D."/>
            <person name="Zhang Y."/>
        </authorList>
    </citation>
    <scope>NUCLEOTIDE SEQUENCE [LARGE SCALE GENOMIC DNA]</scope>
    <source>
        <strain evidence="2">cv. Niubang</strain>
    </source>
</reference>
<comment type="caution">
    <text evidence="1">The sequence shown here is derived from an EMBL/GenBank/DDBJ whole genome shotgun (WGS) entry which is preliminary data.</text>
</comment>